<dbReference type="EMBL" id="DRIE01000133">
    <property type="protein sequence ID" value="HEC57831.1"/>
    <property type="molecule type" value="Genomic_DNA"/>
</dbReference>
<gene>
    <name evidence="6" type="ORF">ENI32_08195</name>
</gene>
<accession>A0A7J2S2Y7</accession>
<feature type="transmembrane region" description="Helical" evidence="5">
    <location>
        <begin position="12"/>
        <end position="31"/>
    </location>
</feature>
<keyword evidence="2 5" id="KW-0812">Transmembrane</keyword>
<evidence type="ECO:0000313" key="6">
    <source>
        <dbReference type="EMBL" id="HEC57831.1"/>
    </source>
</evidence>
<dbReference type="AlphaFoldDB" id="A0A7J2S2Y7"/>
<keyword evidence="4 5" id="KW-0472">Membrane</keyword>
<proteinExistence type="predicted"/>
<dbReference type="Pfam" id="PF02361">
    <property type="entry name" value="CbiQ"/>
    <property type="match status" value="1"/>
</dbReference>
<comment type="subcellular location">
    <subcellularLocation>
        <location evidence="1">Membrane</location>
        <topology evidence="1">Multi-pass membrane protein</topology>
    </subcellularLocation>
</comment>
<dbReference type="InterPro" id="IPR003339">
    <property type="entry name" value="ABC/ECF_trnsptr_transmembrane"/>
</dbReference>
<evidence type="ECO:0000256" key="3">
    <source>
        <dbReference type="ARBA" id="ARBA00022989"/>
    </source>
</evidence>
<evidence type="ECO:0000256" key="2">
    <source>
        <dbReference type="ARBA" id="ARBA00022692"/>
    </source>
</evidence>
<name>A0A7J2S2Y7_9EURY</name>
<dbReference type="GO" id="GO:0005886">
    <property type="term" value="C:plasma membrane"/>
    <property type="evidence" value="ECO:0007669"/>
    <property type="project" value="UniProtKB-ARBA"/>
</dbReference>
<evidence type="ECO:0000256" key="4">
    <source>
        <dbReference type="ARBA" id="ARBA00023136"/>
    </source>
</evidence>
<sequence length="46" mass="5087">MGVQIYKNGLDLAILIFARIIASVSVLNLLIATTRIQDALAALRWF</sequence>
<protein>
    <submittedName>
        <fullName evidence="6">Uncharacterized protein</fullName>
    </submittedName>
</protein>
<reference evidence="6" key="1">
    <citation type="journal article" date="2020" name="mSystems">
        <title>Genome- and Community-Level Interaction Insights into Carbon Utilization and Element Cycling Functions of Hydrothermarchaeota in Hydrothermal Sediment.</title>
        <authorList>
            <person name="Zhou Z."/>
            <person name="Liu Y."/>
            <person name="Xu W."/>
            <person name="Pan J."/>
            <person name="Luo Z.H."/>
            <person name="Li M."/>
        </authorList>
    </citation>
    <scope>NUCLEOTIDE SEQUENCE [LARGE SCALE GENOMIC DNA]</scope>
    <source>
        <strain evidence="6">HyVt-386</strain>
    </source>
</reference>
<organism evidence="6">
    <name type="scientific">Candidatus Syntropharchaeum butanivorans</name>
    <dbReference type="NCBI Taxonomy" id="1839936"/>
    <lineage>
        <taxon>Archaea</taxon>
        <taxon>Methanobacteriati</taxon>
        <taxon>Methanobacteriota</taxon>
        <taxon>Stenosarchaea group</taxon>
        <taxon>Methanomicrobia</taxon>
        <taxon>Methanosarcinales</taxon>
        <taxon>ANME-2 cluster</taxon>
        <taxon>Candidatus Syntropharchaeum</taxon>
    </lineage>
</organism>
<evidence type="ECO:0000256" key="5">
    <source>
        <dbReference type="SAM" id="Phobius"/>
    </source>
</evidence>
<evidence type="ECO:0000256" key="1">
    <source>
        <dbReference type="ARBA" id="ARBA00004141"/>
    </source>
</evidence>
<comment type="caution">
    <text evidence="6">The sequence shown here is derived from an EMBL/GenBank/DDBJ whole genome shotgun (WGS) entry which is preliminary data.</text>
</comment>
<dbReference type="Proteomes" id="UP000885936">
    <property type="component" value="Unassembled WGS sequence"/>
</dbReference>
<feature type="non-terminal residue" evidence="6">
    <location>
        <position position="46"/>
    </location>
</feature>
<keyword evidence="3 5" id="KW-1133">Transmembrane helix</keyword>